<dbReference type="PANTHER" id="PTHR23293:SF9">
    <property type="entry name" value="FAD SYNTHASE"/>
    <property type="match status" value="1"/>
</dbReference>
<dbReference type="GO" id="GO:0016779">
    <property type="term" value="F:nucleotidyltransferase activity"/>
    <property type="evidence" value="ECO:0007669"/>
    <property type="project" value="UniProtKB-KW"/>
</dbReference>
<dbReference type="EMBL" id="KI631132">
    <property type="protein sequence ID" value="EYU29881.1"/>
    <property type="molecule type" value="Genomic_DNA"/>
</dbReference>
<evidence type="ECO:0000256" key="1">
    <source>
        <dbReference type="ARBA" id="ARBA00022679"/>
    </source>
</evidence>
<dbReference type="AlphaFoldDB" id="A0A022QPK0"/>
<keyword evidence="4" id="KW-0067">ATP-binding</keyword>
<accession>A0A022QPK0</accession>
<organism evidence="5 6">
    <name type="scientific">Erythranthe guttata</name>
    <name type="common">Yellow monkey flower</name>
    <name type="synonym">Mimulus guttatus</name>
    <dbReference type="NCBI Taxonomy" id="4155"/>
    <lineage>
        <taxon>Eukaryota</taxon>
        <taxon>Viridiplantae</taxon>
        <taxon>Streptophyta</taxon>
        <taxon>Embryophyta</taxon>
        <taxon>Tracheophyta</taxon>
        <taxon>Spermatophyta</taxon>
        <taxon>Magnoliopsida</taxon>
        <taxon>eudicotyledons</taxon>
        <taxon>Gunneridae</taxon>
        <taxon>Pentapetalae</taxon>
        <taxon>asterids</taxon>
        <taxon>lamiids</taxon>
        <taxon>Lamiales</taxon>
        <taxon>Phrymaceae</taxon>
        <taxon>Erythranthe</taxon>
    </lineage>
</organism>
<feature type="non-terminal residue" evidence="5">
    <location>
        <position position="89"/>
    </location>
</feature>
<keyword evidence="2" id="KW-0548">Nucleotidyltransferase</keyword>
<evidence type="ECO:0000256" key="2">
    <source>
        <dbReference type="ARBA" id="ARBA00022695"/>
    </source>
</evidence>
<evidence type="ECO:0000313" key="5">
    <source>
        <dbReference type="EMBL" id="EYU29881.1"/>
    </source>
</evidence>
<keyword evidence="1" id="KW-0808">Transferase</keyword>
<evidence type="ECO:0000256" key="4">
    <source>
        <dbReference type="ARBA" id="ARBA00022840"/>
    </source>
</evidence>
<dbReference type="Proteomes" id="UP000030748">
    <property type="component" value="Unassembled WGS sequence"/>
</dbReference>
<dbReference type="PANTHER" id="PTHR23293">
    <property type="entry name" value="FAD SYNTHETASE-RELATED FMN ADENYLYLTRANSFERASE"/>
    <property type="match status" value="1"/>
</dbReference>
<protein>
    <recommendedName>
        <fullName evidence="7">Phosphoadenosine phosphosulphate reductase domain-containing protein</fullName>
    </recommendedName>
</protein>
<gene>
    <name evidence="5" type="ORF">MIMGU_mgv1a0051981mg</name>
</gene>
<sequence>MEIDKAINESDDVRLKTKYNNAVYVIQRALALYSVEEVALSLNGGKDSTLNLPSRMLQMYNSIRFYVSRFCWTLSGRAIICASLGRIPP</sequence>
<evidence type="ECO:0000256" key="3">
    <source>
        <dbReference type="ARBA" id="ARBA00022741"/>
    </source>
</evidence>
<reference evidence="5 6" key="1">
    <citation type="journal article" date="2013" name="Proc. Natl. Acad. Sci. U.S.A.">
        <title>Fine-scale variation in meiotic recombination in Mimulus inferred from population shotgun sequencing.</title>
        <authorList>
            <person name="Hellsten U."/>
            <person name="Wright K.M."/>
            <person name="Jenkins J."/>
            <person name="Shu S."/>
            <person name="Yuan Y."/>
            <person name="Wessler S.R."/>
            <person name="Schmutz J."/>
            <person name="Willis J.H."/>
            <person name="Rokhsar D.S."/>
        </authorList>
    </citation>
    <scope>NUCLEOTIDE SEQUENCE [LARGE SCALE GENOMIC DNA]</scope>
    <source>
        <strain evidence="6">cv. DUN x IM62</strain>
    </source>
</reference>
<keyword evidence="3" id="KW-0547">Nucleotide-binding</keyword>
<evidence type="ECO:0000313" key="6">
    <source>
        <dbReference type="Proteomes" id="UP000030748"/>
    </source>
</evidence>
<proteinExistence type="predicted"/>
<name>A0A022QPK0_ERYGU</name>
<dbReference type="GO" id="GO:0005524">
    <property type="term" value="F:ATP binding"/>
    <property type="evidence" value="ECO:0007669"/>
    <property type="project" value="UniProtKB-KW"/>
</dbReference>
<keyword evidence="6" id="KW-1185">Reference proteome</keyword>
<evidence type="ECO:0008006" key="7">
    <source>
        <dbReference type="Google" id="ProtNLM"/>
    </source>
</evidence>
<dbReference type="STRING" id="4155.A0A022QPK0"/>